<keyword evidence="10" id="KW-1185">Reference proteome</keyword>
<evidence type="ECO:0000256" key="1">
    <source>
        <dbReference type="ARBA" id="ARBA00000903"/>
    </source>
</evidence>
<dbReference type="AlphaFoldDB" id="A0A5B7F2K2"/>
<protein>
    <recommendedName>
        <fullName evidence="4">thiopurine S-methyltransferase</fullName>
        <ecNumber evidence="4">2.1.1.67</ecNumber>
    </recommendedName>
</protein>
<gene>
    <name evidence="9" type="primary">Tpmt_0</name>
    <name evidence="9" type="ORF">E2C01_034329</name>
</gene>
<dbReference type="Proteomes" id="UP000324222">
    <property type="component" value="Unassembled WGS sequence"/>
</dbReference>
<evidence type="ECO:0000256" key="7">
    <source>
        <dbReference type="ARBA" id="ARBA00022679"/>
    </source>
</evidence>
<dbReference type="GO" id="GO:0008119">
    <property type="term" value="F:thiopurine S-methyltransferase activity"/>
    <property type="evidence" value="ECO:0007669"/>
    <property type="project" value="UniProtKB-EC"/>
</dbReference>
<comment type="similarity">
    <text evidence="3">Belongs to the class I-like SAM-binding methyltransferase superfamily. TPMT family.</text>
</comment>
<dbReference type="EMBL" id="VSRR010004805">
    <property type="protein sequence ID" value="MPC40762.1"/>
    <property type="molecule type" value="Genomic_DNA"/>
</dbReference>
<keyword evidence="5" id="KW-0963">Cytoplasm</keyword>
<dbReference type="GO" id="GO:0005737">
    <property type="term" value="C:cytoplasm"/>
    <property type="evidence" value="ECO:0007669"/>
    <property type="project" value="UniProtKB-SubCell"/>
</dbReference>
<keyword evidence="8" id="KW-0949">S-adenosyl-L-methionine</keyword>
<evidence type="ECO:0000256" key="4">
    <source>
        <dbReference type="ARBA" id="ARBA00011905"/>
    </source>
</evidence>
<dbReference type="GO" id="GO:0032259">
    <property type="term" value="P:methylation"/>
    <property type="evidence" value="ECO:0007669"/>
    <property type="project" value="UniProtKB-KW"/>
</dbReference>
<dbReference type="EC" id="2.1.1.67" evidence="4"/>
<dbReference type="InterPro" id="IPR029063">
    <property type="entry name" value="SAM-dependent_MTases_sf"/>
</dbReference>
<dbReference type="PANTHER" id="PTHR10259">
    <property type="entry name" value="THIOPURINE S-METHYLTRANSFERASE"/>
    <property type="match status" value="1"/>
</dbReference>
<dbReference type="OrthoDB" id="276151at2759"/>
<evidence type="ECO:0000256" key="2">
    <source>
        <dbReference type="ARBA" id="ARBA00004496"/>
    </source>
</evidence>
<dbReference type="PANTHER" id="PTHR10259:SF11">
    <property type="entry name" value="THIOPURINE S-METHYLTRANSFERASE"/>
    <property type="match status" value="1"/>
</dbReference>
<reference evidence="9 10" key="1">
    <citation type="submission" date="2019-05" db="EMBL/GenBank/DDBJ databases">
        <title>Another draft genome of Portunus trituberculatus and its Hox gene families provides insights of decapod evolution.</title>
        <authorList>
            <person name="Jeong J.-H."/>
            <person name="Song I."/>
            <person name="Kim S."/>
            <person name="Choi T."/>
            <person name="Kim D."/>
            <person name="Ryu S."/>
            <person name="Kim W."/>
        </authorList>
    </citation>
    <scope>NUCLEOTIDE SEQUENCE [LARGE SCALE GENOMIC DNA]</scope>
    <source>
        <tissue evidence="9">Muscle</tissue>
    </source>
</reference>
<accession>A0A5B7F2K2</accession>
<evidence type="ECO:0000256" key="6">
    <source>
        <dbReference type="ARBA" id="ARBA00022603"/>
    </source>
</evidence>
<evidence type="ECO:0000256" key="8">
    <source>
        <dbReference type="ARBA" id="ARBA00022691"/>
    </source>
</evidence>
<sequence length="265" mass="30734">MLPNRMCEALRPLLSTLGGNLKAGRAIVRDVRFRSVLVEDTMSGENRMDTWQERWKEGRTGWQLSDVHFGLENHASKLLPKPERRILVPLCGKTVDIEWLYREGHTVVGIEGIEQPIVEFFSERNLPYTTDHLTWAKVFKTEDDRLRMYCCDIFKMDMESLGKFDAIWDRGSLVAIYEEDREKYAQMIKALLAPDFRYMISATQYTPNEGFSGPPRNIPTALLEKLFGDVCELQVLEESIRPKETLEHWGLDYFVEALLLLTPRS</sequence>
<proteinExistence type="inferred from homology"/>
<keyword evidence="6 9" id="KW-0489">Methyltransferase</keyword>
<dbReference type="FunFam" id="3.40.50.150:FF:000101">
    <property type="entry name" value="Thiopurine S-methyltransferase"/>
    <property type="match status" value="1"/>
</dbReference>
<dbReference type="PROSITE" id="PS51585">
    <property type="entry name" value="SAM_MT_TPMT"/>
    <property type="match status" value="1"/>
</dbReference>
<comment type="catalytic activity">
    <reaction evidence="1">
        <text>S-adenosyl-L-methionine + a thiopurine = S-adenosyl-L-homocysteine + a thiopurine S-methylether.</text>
        <dbReference type="EC" id="2.1.1.67"/>
    </reaction>
</comment>
<organism evidence="9 10">
    <name type="scientific">Portunus trituberculatus</name>
    <name type="common">Swimming crab</name>
    <name type="synonym">Neptunus trituberculatus</name>
    <dbReference type="NCBI Taxonomy" id="210409"/>
    <lineage>
        <taxon>Eukaryota</taxon>
        <taxon>Metazoa</taxon>
        <taxon>Ecdysozoa</taxon>
        <taxon>Arthropoda</taxon>
        <taxon>Crustacea</taxon>
        <taxon>Multicrustacea</taxon>
        <taxon>Malacostraca</taxon>
        <taxon>Eumalacostraca</taxon>
        <taxon>Eucarida</taxon>
        <taxon>Decapoda</taxon>
        <taxon>Pleocyemata</taxon>
        <taxon>Brachyura</taxon>
        <taxon>Eubrachyura</taxon>
        <taxon>Portunoidea</taxon>
        <taxon>Portunidae</taxon>
        <taxon>Portuninae</taxon>
        <taxon>Portunus</taxon>
    </lineage>
</organism>
<comment type="caution">
    <text evidence="9">The sequence shown here is derived from an EMBL/GenBank/DDBJ whole genome shotgun (WGS) entry which is preliminary data.</text>
</comment>
<evidence type="ECO:0000256" key="5">
    <source>
        <dbReference type="ARBA" id="ARBA00022490"/>
    </source>
</evidence>
<dbReference type="PIRSF" id="PIRSF023956">
    <property type="entry name" value="Thiopurine_S-methyltransferase"/>
    <property type="match status" value="1"/>
</dbReference>
<dbReference type="InterPro" id="IPR025835">
    <property type="entry name" value="Thiopurine_S-MeTrfase"/>
</dbReference>
<dbReference type="SUPFAM" id="SSF53335">
    <property type="entry name" value="S-adenosyl-L-methionine-dependent methyltransferases"/>
    <property type="match status" value="1"/>
</dbReference>
<name>A0A5B7F2K2_PORTR</name>
<evidence type="ECO:0000313" key="9">
    <source>
        <dbReference type="EMBL" id="MPC40762.1"/>
    </source>
</evidence>
<dbReference type="Gene3D" id="3.40.50.150">
    <property type="entry name" value="Vaccinia Virus protein VP39"/>
    <property type="match status" value="1"/>
</dbReference>
<dbReference type="Pfam" id="PF05724">
    <property type="entry name" value="TPMT"/>
    <property type="match status" value="1"/>
</dbReference>
<evidence type="ECO:0000256" key="3">
    <source>
        <dbReference type="ARBA" id="ARBA00008145"/>
    </source>
</evidence>
<keyword evidence="7 9" id="KW-0808">Transferase</keyword>
<evidence type="ECO:0000313" key="10">
    <source>
        <dbReference type="Proteomes" id="UP000324222"/>
    </source>
</evidence>
<comment type="subcellular location">
    <subcellularLocation>
        <location evidence="2">Cytoplasm</location>
    </subcellularLocation>
</comment>
<dbReference type="InterPro" id="IPR008854">
    <property type="entry name" value="TPMT"/>
</dbReference>